<protein>
    <submittedName>
        <fullName evidence="1">Uncharacterized protein</fullName>
    </submittedName>
</protein>
<sequence length="195" mass="21999">MPLFRCPRLPTCKCSRHTSSALIVKSSPKQTRIVRRIDTLSIQDVLAAQNASKQRKSIASTGPPLCDADFAGLKPGIALKQHFIVIREWHMSDVLSAQNFSEIEQRVMYTRDRFITNVPIARRVSARKERKGVTSGGVTISTIIRSRAQTSNQLNDCVLTSTMEVVDHEGGEDGGWGPPVRHWTFRMRRRTENNR</sequence>
<name>A0A194WZR4_MOLSC</name>
<organism evidence="1 2">
    <name type="scientific">Mollisia scopiformis</name>
    <name type="common">Conifer needle endophyte fungus</name>
    <name type="synonym">Phialocephala scopiformis</name>
    <dbReference type="NCBI Taxonomy" id="149040"/>
    <lineage>
        <taxon>Eukaryota</taxon>
        <taxon>Fungi</taxon>
        <taxon>Dikarya</taxon>
        <taxon>Ascomycota</taxon>
        <taxon>Pezizomycotina</taxon>
        <taxon>Leotiomycetes</taxon>
        <taxon>Helotiales</taxon>
        <taxon>Mollisiaceae</taxon>
        <taxon>Mollisia</taxon>
    </lineage>
</organism>
<dbReference type="RefSeq" id="XP_018067790.1">
    <property type="nucleotide sequence ID" value="XM_018213295.1"/>
</dbReference>
<dbReference type="KEGG" id="psco:LY89DRAFT_672649"/>
<evidence type="ECO:0000313" key="1">
    <source>
        <dbReference type="EMBL" id="KUJ13435.1"/>
    </source>
</evidence>
<reference evidence="1 2" key="1">
    <citation type="submission" date="2015-10" db="EMBL/GenBank/DDBJ databases">
        <title>Full genome of DAOMC 229536 Phialocephala scopiformis, a fungal endophyte of spruce producing the potent anti-insectan compound rugulosin.</title>
        <authorList>
            <consortium name="DOE Joint Genome Institute"/>
            <person name="Walker A.K."/>
            <person name="Frasz S.L."/>
            <person name="Seifert K.A."/>
            <person name="Miller J.D."/>
            <person name="Mondo S.J."/>
            <person name="Labutti K."/>
            <person name="Lipzen A."/>
            <person name="Dockter R."/>
            <person name="Kennedy M."/>
            <person name="Grigoriev I.V."/>
            <person name="Spatafora J.W."/>
        </authorList>
    </citation>
    <scope>NUCLEOTIDE SEQUENCE [LARGE SCALE GENOMIC DNA]</scope>
    <source>
        <strain evidence="1 2">CBS 120377</strain>
    </source>
</reference>
<dbReference type="Proteomes" id="UP000070700">
    <property type="component" value="Unassembled WGS sequence"/>
</dbReference>
<gene>
    <name evidence="1" type="ORF">LY89DRAFT_672649</name>
</gene>
<proteinExistence type="predicted"/>
<keyword evidence="2" id="KW-1185">Reference proteome</keyword>
<dbReference type="InParanoid" id="A0A194WZR4"/>
<dbReference type="GeneID" id="28823021"/>
<evidence type="ECO:0000313" key="2">
    <source>
        <dbReference type="Proteomes" id="UP000070700"/>
    </source>
</evidence>
<dbReference type="AlphaFoldDB" id="A0A194WZR4"/>
<dbReference type="EMBL" id="KQ947422">
    <property type="protein sequence ID" value="KUJ13435.1"/>
    <property type="molecule type" value="Genomic_DNA"/>
</dbReference>
<accession>A0A194WZR4</accession>